<dbReference type="Gene3D" id="3.40.50.150">
    <property type="entry name" value="Vaccinia Virus protein VP39"/>
    <property type="match status" value="1"/>
</dbReference>
<reference evidence="13" key="1">
    <citation type="submission" date="2016-10" db="EMBL/GenBank/DDBJ databases">
        <authorList>
            <person name="Varghese N."/>
            <person name="Submissions S."/>
        </authorList>
    </citation>
    <scope>NUCLEOTIDE SEQUENCE [LARGE SCALE GENOMIC DNA]</scope>
    <source>
        <strain evidence="13">PL19</strain>
    </source>
</reference>
<comment type="similarity">
    <text evidence="2">Belongs to the methyltransferase superfamily. L-isoaspartyl/D-aspartyl protein methyltransferase family.</text>
</comment>
<dbReference type="SUPFAM" id="SSF53335">
    <property type="entry name" value="S-adenosyl-L-methionine-dependent methyltransferases"/>
    <property type="match status" value="1"/>
</dbReference>
<dbReference type="PANTHER" id="PTHR11579:SF0">
    <property type="entry name" value="PROTEIN-L-ISOASPARTATE(D-ASPARTATE) O-METHYLTRANSFERASE"/>
    <property type="match status" value="1"/>
</dbReference>
<keyword evidence="6 12" id="KW-0489">Methyltransferase</keyword>
<keyword evidence="13" id="KW-1185">Reference proteome</keyword>
<dbReference type="EMBL" id="FOSG01000022">
    <property type="protein sequence ID" value="SFL60363.1"/>
    <property type="molecule type" value="Genomic_DNA"/>
</dbReference>
<dbReference type="InterPro" id="IPR000682">
    <property type="entry name" value="PCMT"/>
</dbReference>
<dbReference type="GO" id="GO:0032259">
    <property type="term" value="P:methylation"/>
    <property type="evidence" value="ECO:0007669"/>
    <property type="project" value="UniProtKB-KW"/>
</dbReference>
<organism evidence="12 13">
    <name type="scientific">Streptomyces pini</name>
    <dbReference type="NCBI Taxonomy" id="1520580"/>
    <lineage>
        <taxon>Bacteria</taxon>
        <taxon>Bacillati</taxon>
        <taxon>Actinomycetota</taxon>
        <taxon>Actinomycetes</taxon>
        <taxon>Kitasatosporales</taxon>
        <taxon>Streptomycetaceae</taxon>
        <taxon>Streptomyces</taxon>
    </lineage>
</organism>
<dbReference type="GO" id="GO:0004719">
    <property type="term" value="F:protein-L-isoaspartate (D-aspartate) O-methyltransferase activity"/>
    <property type="evidence" value="ECO:0007669"/>
    <property type="project" value="UniProtKB-EC"/>
</dbReference>
<dbReference type="CDD" id="cd02440">
    <property type="entry name" value="AdoMet_MTases"/>
    <property type="match status" value="1"/>
</dbReference>
<dbReference type="GO" id="GO:0005737">
    <property type="term" value="C:cytoplasm"/>
    <property type="evidence" value="ECO:0007669"/>
    <property type="project" value="UniProtKB-SubCell"/>
</dbReference>
<protein>
    <recommendedName>
        <fullName evidence="4">Protein-L-isoaspartate O-methyltransferase</fullName>
        <ecNumber evidence="3">2.1.1.77</ecNumber>
    </recommendedName>
    <alternativeName>
        <fullName evidence="11">L-isoaspartyl protein carboxyl methyltransferase</fullName>
    </alternativeName>
    <alternativeName>
        <fullName evidence="9">Protein L-isoaspartyl methyltransferase</fullName>
    </alternativeName>
    <alternativeName>
        <fullName evidence="10">Protein-beta-aspartate methyltransferase</fullName>
    </alternativeName>
</protein>
<evidence type="ECO:0000256" key="9">
    <source>
        <dbReference type="ARBA" id="ARBA00030757"/>
    </source>
</evidence>
<evidence type="ECO:0000256" key="2">
    <source>
        <dbReference type="ARBA" id="ARBA00005369"/>
    </source>
</evidence>
<dbReference type="RefSeq" id="WP_175541114.1">
    <property type="nucleotide sequence ID" value="NZ_FOSG01000022.1"/>
</dbReference>
<keyword evidence="5" id="KW-0963">Cytoplasm</keyword>
<evidence type="ECO:0000256" key="1">
    <source>
        <dbReference type="ARBA" id="ARBA00004496"/>
    </source>
</evidence>
<keyword evidence="8" id="KW-0949">S-adenosyl-L-methionine</keyword>
<name>A0A1I4J2E3_9ACTN</name>
<dbReference type="Proteomes" id="UP000198928">
    <property type="component" value="Unassembled WGS sequence"/>
</dbReference>
<evidence type="ECO:0000313" key="13">
    <source>
        <dbReference type="Proteomes" id="UP000198928"/>
    </source>
</evidence>
<dbReference type="PANTHER" id="PTHR11579">
    <property type="entry name" value="PROTEIN-L-ISOASPARTATE O-METHYLTRANSFERASE"/>
    <property type="match status" value="1"/>
</dbReference>
<dbReference type="AlphaFoldDB" id="A0A1I4J2E3"/>
<evidence type="ECO:0000256" key="3">
    <source>
        <dbReference type="ARBA" id="ARBA00011890"/>
    </source>
</evidence>
<dbReference type="PROSITE" id="PS01279">
    <property type="entry name" value="PCMT"/>
    <property type="match status" value="1"/>
</dbReference>
<evidence type="ECO:0000256" key="11">
    <source>
        <dbReference type="ARBA" id="ARBA00031350"/>
    </source>
</evidence>
<dbReference type="InterPro" id="IPR029063">
    <property type="entry name" value="SAM-dependent_MTases_sf"/>
</dbReference>
<accession>A0A1I4J2E3</accession>
<proteinExistence type="inferred from homology"/>
<sequence length="396" mass="43113">MAEDTTVEAGPERLASVLLEKGALTADWLPAFHAVPRHLFVPEMIWPGRAGMNRQDDRVVRSQSPDLWWEAVYSDAPITTQWDDGAYTGPGRGRTPTSSSSMPTMVFSMLADLGVRPGDRVLEIGTGTGWNAALLCHRLGDGHVVTVEVDEGVAGQARARLSAAGFSPRVVVGDGAEGYGEGAPYDRIIATCSVGRVPAQWLGQARPGAVIVAPWGPVYGGEGIVRLTVRDDGSASGPFTGSSAFMRLREQRRRLPPTSEYLGGREWPAGGAESTTTLSPDDVGGWIHMFAIGVQVPDLFCRVAHGPDGSYRLWLHDTGLTSWATADHERGRTEFRTVQAGPRRLWHELESAWRWWYQQGQPDFARFGLTMDGQRHTVWLDSPDNPVPDFTGATTP</sequence>
<evidence type="ECO:0000256" key="6">
    <source>
        <dbReference type="ARBA" id="ARBA00022603"/>
    </source>
</evidence>
<evidence type="ECO:0000256" key="5">
    <source>
        <dbReference type="ARBA" id="ARBA00022490"/>
    </source>
</evidence>
<dbReference type="EC" id="2.1.1.77" evidence="3"/>
<keyword evidence="7 12" id="KW-0808">Transferase</keyword>
<evidence type="ECO:0000313" key="12">
    <source>
        <dbReference type="EMBL" id="SFL60363.1"/>
    </source>
</evidence>
<evidence type="ECO:0000256" key="4">
    <source>
        <dbReference type="ARBA" id="ARBA00013346"/>
    </source>
</evidence>
<evidence type="ECO:0000256" key="8">
    <source>
        <dbReference type="ARBA" id="ARBA00022691"/>
    </source>
</evidence>
<comment type="subcellular location">
    <subcellularLocation>
        <location evidence="1">Cytoplasm</location>
    </subcellularLocation>
</comment>
<evidence type="ECO:0000256" key="10">
    <source>
        <dbReference type="ARBA" id="ARBA00031323"/>
    </source>
</evidence>
<gene>
    <name evidence="12" type="ORF">SAMN05192584_12275</name>
</gene>
<evidence type="ECO:0000256" key="7">
    <source>
        <dbReference type="ARBA" id="ARBA00022679"/>
    </source>
</evidence>
<dbReference type="Pfam" id="PF01135">
    <property type="entry name" value="PCMT"/>
    <property type="match status" value="1"/>
</dbReference>